<accession>A0A317X899</accession>
<dbReference type="InterPro" id="IPR008949">
    <property type="entry name" value="Isoprenoid_synthase_dom_sf"/>
</dbReference>
<reference evidence="1 2" key="1">
    <citation type="submission" date="2016-12" db="EMBL/GenBank/DDBJ databases">
        <title>The genomes of Aspergillus section Nigri reveals drivers in fungal speciation.</title>
        <authorList>
            <consortium name="DOE Joint Genome Institute"/>
            <person name="Vesth T.C."/>
            <person name="Nybo J."/>
            <person name="Theobald S."/>
            <person name="Brandl J."/>
            <person name="Frisvad J.C."/>
            <person name="Nielsen K.F."/>
            <person name="Lyhne E.K."/>
            <person name="Kogle M.E."/>
            <person name="Kuo A."/>
            <person name="Riley R."/>
            <person name="Clum A."/>
            <person name="Nolan M."/>
            <person name="Lipzen A."/>
            <person name="Salamov A."/>
            <person name="Henrissat B."/>
            <person name="Wiebenga A."/>
            <person name="De Vries R.P."/>
            <person name="Grigoriev I.V."/>
            <person name="Mortensen U.H."/>
            <person name="Andersen M.R."/>
            <person name="Baker S.E."/>
        </authorList>
    </citation>
    <scope>NUCLEOTIDE SEQUENCE [LARGE SCALE GENOMIC DNA]</scope>
    <source>
        <strain evidence="1 2">CBS 115572</strain>
    </source>
</reference>
<dbReference type="SUPFAM" id="SSF48576">
    <property type="entry name" value="Terpenoid synthases"/>
    <property type="match status" value="1"/>
</dbReference>
<protein>
    <submittedName>
        <fullName evidence="1">Terpenoid synthase</fullName>
    </submittedName>
</protein>
<dbReference type="GeneID" id="37116503"/>
<evidence type="ECO:0000313" key="1">
    <source>
        <dbReference type="EMBL" id="PWY93882.1"/>
    </source>
</evidence>
<keyword evidence="2" id="KW-1185">Reference proteome</keyword>
<sequence length="401" mass="44237">MSESVLVSRIDASDESLTRMQCNAMQCDTIIPRRNDIPLSATYQTATPRPITHAFDPATPPSPPTPTAFSFLHPSNLTHPDYKHTITITPPDLKVPWPTSLPCALQSRYWREAEHAATDYLHTIFSSSHPNTQPEEKYITAISDAAVSYAINLLPLGDLARTKLLTRALVLAFLHDDTADKPNGDRNSHLLIPTPETNTPDPKTTAFTLLSQDILAESPSQGHTLLQGILSWGSTSQHKQPTAFTSLETYIPPALSDFGAGLILRTVEFSLNLPPFSPKEREKIRVLEDLCARHMLLTNDLYSYAKEVIAEAGGGEKVLNAVRVVKESMGVSDELAKRMVRMVIWDLEGRMDGEYIRLERGHGISEAGLRYARAMIVAAAGNMFFSATCGRYARVVEGSKL</sequence>
<name>A0A317X899_9EURO</name>
<comment type="caution">
    <text evidence="1">The sequence shown here is derived from an EMBL/GenBank/DDBJ whole genome shotgun (WGS) entry which is preliminary data.</text>
</comment>
<dbReference type="AlphaFoldDB" id="A0A317X899"/>
<dbReference type="Proteomes" id="UP000246702">
    <property type="component" value="Unassembled WGS sequence"/>
</dbReference>
<evidence type="ECO:0000313" key="2">
    <source>
        <dbReference type="Proteomes" id="UP000246702"/>
    </source>
</evidence>
<proteinExistence type="predicted"/>
<dbReference type="EMBL" id="MSFK01000005">
    <property type="protein sequence ID" value="PWY93882.1"/>
    <property type="molecule type" value="Genomic_DNA"/>
</dbReference>
<dbReference type="Gene3D" id="1.10.600.10">
    <property type="entry name" value="Farnesyl Diphosphate Synthase"/>
    <property type="match status" value="1"/>
</dbReference>
<dbReference type="OrthoDB" id="3004402at2759"/>
<dbReference type="RefSeq" id="XP_025470643.1">
    <property type="nucleotide sequence ID" value="XM_025614360.1"/>
</dbReference>
<dbReference type="Pfam" id="PF19086">
    <property type="entry name" value="Terpene_syn_C_2"/>
    <property type="match status" value="1"/>
</dbReference>
<gene>
    <name evidence="1" type="ORF">BO94DRAFT_563440</name>
</gene>
<organism evidence="1 2">
    <name type="scientific">Aspergillus sclerotioniger CBS 115572</name>
    <dbReference type="NCBI Taxonomy" id="1450535"/>
    <lineage>
        <taxon>Eukaryota</taxon>
        <taxon>Fungi</taxon>
        <taxon>Dikarya</taxon>
        <taxon>Ascomycota</taxon>
        <taxon>Pezizomycotina</taxon>
        <taxon>Eurotiomycetes</taxon>
        <taxon>Eurotiomycetidae</taxon>
        <taxon>Eurotiales</taxon>
        <taxon>Aspergillaceae</taxon>
        <taxon>Aspergillus</taxon>
        <taxon>Aspergillus subgen. Circumdati</taxon>
    </lineage>
</organism>